<dbReference type="EC" id="4.2.1.113" evidence="4"/>
<evidence type="ECO:0000256" key="4">
    <source>
        <dbReference type="NCBIfam" id="TIGR01927"/>
    </source>
</evidence>
<dbReference type="PANTHER" id="PTHR48073:SF2">
    <property type="entry name" value="O-SUCCINYLBENZOATE SYNTHASE"/>
    <property type="match status" value="1"/>
</dbReference>
<keyword evidence="7" id="KW-1185">Reference proteome</keyword>
<reference evidence="6 7" key="1">
    <citation type="submission" date="2006-12" db="EMBL/GenBank/DDBJ databases">
        <title>Complete sequence of Chlorobium phaeobacteroides DSM 266.</title>
        <authorList>
            <consortium name="US DOE Joint Genome Institute"/>
            <person name="Copeland A."/>
            <person name="Lucas S."/>
            <person name="Lapidus A."/>
            <person name="Barry K."/>
            <person name="Detter J.C."/>
            <person name="Glavina del Rio T."/>
            <person name="Hammon N."/>
            <person name="Israni S."/>
            <person name="Pitluck S."/>
            <person name="Goltsman E."/>
            <person name="Schmutz J."/>
            <person name="Larimer F."/>
            <person name="Land M."/>
            <person name="Hauser L."/>
            <person name="Mikhailova N."/>
            <person name="Li T."/>
            <person name="Overmann J."/>
            <person name="Bryant D.A."/>
            <person name="Richardson P."/>
        </authorList>
    </citation>
    <scope>NUCLEOTIDE SEQUENCE [LARGE SCALE GENOMIC DNA]</scope>
    <source>
        <strain evidence="6 7">DSM 266</strain>
    </source>
</reference>
<dbReference type="SFLD" id="SFLDS00001">
    <property type="entry name" value="Enolase"/>
    <property type="match status" value="1"/>
</dbReference>
<dbReference type="Pfam" id="PF21508">
    <property type="entry name" value="MenC_N"/>
    <property type="match status" value="1"/>
</dbReference>
<dbReference type="eggNOG" id="COG4948">
    <property type="taxonomic scope" value="Bacteria"/>
</dbReference>
<gene>
    <name evidence="6" type="ordered locus">Cpha266_2092</name>
</gene>
<evidence type="ECO:0000256" key="3">
    <source>
        <dbReference type="ARBA" id="ARBA00023239"/>
    </source>
</evidence>
<dbReference type="Gene3D" id="3.30.390.10">
    <property type="entry name" value="Enolase-like, N-terminal domain"/>
    <property type="match status" value="1"/>
</dbReference>
<feature type="domain" description="Mandelate racemase/muconate lactonizing enzyme C-terminal" evidence="5">
    <location>
        <begin position="133"/>
        <end position="227"/>
    </location>
</feature>
<dbReference type="GO" id="GO:0009234">
    <property type="term" value="P:menaquinone biosynthetic process"/>
    <property type="evidence" value="ECO:0007669"/>
    <property type="project" value="UniProtKB-UniRule"/>
</dbReference>
<dbReference type="CDD" id="cd03320">
    <property type="entry name" value="OSBS"/>
    <property type="match status" value="1"/>
</dbReference>
<dbReference type="InterPro" id="IPR029017">
    <property type="entry name" value="Enolase-like_N"/>
</dbReference>
<dbReference type="Pfam" id="PF13378">
    <property type="entry name" value="MR_MLE_C"/>
    <property type="match status" value="1"/>
</dbReference>
<dbReference type="RefSeq" id="WP_011745906.1">
    <property type="nucleotide sequence ID" value="NC_008639.1"/>
</dbReference>
<keyword evidence="3" id="KW-0456">Lyase</keyword>
<dbReference type="PROSITE" id="PS00909">
    <property type="entry name" value="MR_MLE_2"/>
    <property type="match status" value="1"/>
</dbReference>
<evidence type="ECO:0000313" key="7">
    <source>
        <dbReference type="Proteomes" id="UP000008701"/>
    </source>
</evidence>
<evidence type="ECO:0000256" key="2">
    <source>
        <dbReference type="ARBA" id="ARBA00022842"/>
    </source>
</evidence>
<dbReference type="GO" id="GO:0043748">
    <property type="term" value="F:O-succinylbenzoate synthase activity"/>
    <property type="evidence" value="ECO:0007669"/>
    <property type="project" value="UniProtKB-EC"/>
</dbReference>
<dbReference type="InterPro" id="IPR041338">
    <property type="entry name" value="OSBS_N"/>
</dbReference>
<dbReference type="Gene3D" id="3.20.20.120">
    <property type="entry name" value="Enolase-like C-terminal domain"/>
    <property type="match status" value="1"/>
</dbReference>
<dbReference type="NCBIfam" id="TIGR01927">
    <property type="entry name" value="menC_gam_Gplu"/>
    <property type="match status" value="1"/>
</dbReference>
<proteinExistence type="predicted"/>
<dbReference type="SFLD" id="SFLDG00180">
    <property type="entry name" value="muconate_cycloisomerase"/>
    <property type="match status" value="1"/>
</dbReference>
<name>A1BI77_CHLPD</name>
<dbReference type="AlphaFoldDB" id="A1BI77"/>
<keyword evidence="1" id="KW-0479">Metal-binding</keyword>
<dbReference type="OrthoDB" id="9775391at2"/>
<dbReference type="InterPro" id="IPR036849">
    <property type="entry name" value="Enolase-like_C_sf"/>
</dbReference>
<accession>A1BI77</accession>
<dbReference type="SFLD" id="SFLDF00009">
    <property type="entry name" value="o-succinylbenzoate_synthase"/>
    <property type="match status" value="1"/>
</dbReference>
<dbReference type="InterPro" id="IPR029065">
    <property type="entry name" value="Enolase_C-like"/>
</dbReference>
<dbReference type="InterPro" id="IPR013342">
    <property type="entry name" value="Mandelate_racemase_C"/>
</dbReference>
<dbReference type="EMBL" id="CP000492">
    <property type="protein sequence ID" value="ABL66104.1"/>
    <property type="molecule type" value="Genomic_DNA"/>
</dbReference>
<keyword evidence="2" id="KW-0460">Magnesium</keyword>
<dbReference type="Proteomes" id="UP000008701">
    <property type="component" value="Chromosome"/>
</dbReference>
<evidence type="ECO:0000256" key="1">
    <source>
        <dbReference type="ARBA" id="ARBA00022723"/>
    </source>
</evidence>
<dbReference type="SUPFAM" id="SSF54826">
    <property type="entry name" value="Enolase N-terminal domain-like"/>
    <property type="match status" value="1"/>
</dbReference>
<dbReference type="SMART" id="SM00922">
    <property type="entry name" value="MR_MLE"/>
    <property type="match status" value="1"/>
</dbReference>
<evidence type="ECO:0000313" key="6">
    <source>
        <dbReference type="EMBL" id="ABL66104.1"/>
    </source>
</evidence>
<dbReference type="GO" id="GO:0046872">
    <property type="term" value="F:metal ion binding"/>
    <property type="evidence" value="ECO:0007669"/>
    <property type="project" value="UniProtKB-KW"/>
</dbReference>
<dbReference type="PANTHER" id="PTHR48073">
    <property type="entry name" value="O-SUCCINYLBENZOATE SYNTHASE-RELATED"/>
    <property type="match status" value="1"/>
</dbReference>
<dbReference type="KEGG" id="cph:Cpha266_2092"/>
<organism evidence="6 7">
    <name type="scientific">Chlorobium phaeobacteroides (strain DSM 266 / SMG 266 / 2430)</name>
    <dbReference type="NCBI Taxonomy" id="290317"/>
    <lineage>
        <taxon>Bacteria</taxon>
        <taxon>Pseudomonadati</taxon>
        <taxon>Chlorobiota</taxon>
        <taxon>Chlorobiia</taxon>
        <taxon>Chlorobiales</taxon>
        <taxon>Chlorobiaceae</taxon>
        <taxon>Chlorobium/Pelodictyon group</taxon>
        <taxon>Chlorobium</taxon>
    </lineage>
</organism>
<dbReference type="HOGENOM" id="CLU_030273_0_1_10"/>
<protein>
    <recommendedName>
        <fullName evidence="4">o-succinylbenzoate synthase</fullName>
        <ecNumber evidence="4">4.2.1.113</ecNumber>
    </recommendedName>
</protein>
<dbReference type="GO" id="GO:0009063">
    <property type="term" value="P:amino acid catabolic process"/>
    <property type="evidence" value="ECO:0007669"/>
    <property type="project" value="InterPro"/>
</dbReference>
<dbReference type="SUPFAM" id="SSF51604">
    <property type="entry name" value="Enolase C-terminal domain-like"/>
    <property type="match status" value="1"/>
</dbReference>
<dbReference type="InterPro" id="IPR018110">
    <property type="entry name" value="Mandel_Rmase/mucon_lact_enz_CS"/>
</dbReference>
<evidence type="ECO:0000259" key="5">
    <source>
        <dbReference type="SMART" id="SM00922"/>
    </source>
</evidence>
<sequence>MNASFLHLYRYSIPFNEPVTVRNHRLLNREGIIIALKSSDGAMISYGEIAPLPGLHEETLHMAEHQFMEYIYNHKLSTIDLLPEGLFPSVKTGIEIALFNFKAVNSGIPPFFSSPSPSASRVPINALLAGERESIIVRAETLYNLGYRTFKLKVTPKNAEQTLGVIRELSLKFGETVALRLDANQSFSLDEAVEFSKNIIRDNISYIEEPLTDPILIGEFHARTAVRSALDETLWQQPYLMRSFPPGALKALVLKPNRLGGIVETLRLAQYARENNLLAVLSSAFESGISLSFYAWLAAHTSTEPAASGLDTGRYLEYDLLDLPFGSSSDTLTPQELYWNGHKVATSHLKPSSIWTL</sequence>
<dbReference type="STRING" id="290317.Cpha266_2092"/>